<dbReference type="Pfam" id="PF10236">
    <property type="entry name" value="DAP3"/>
    <property type="match status" value="1"/>
</dbReference>
<dbReference type="InParanoid" id="C4R003"/>
<dbReference type="Proteomes" id="UP000000314">
    <property type="component" value="Chromosome 2"/>
</dbReference>
<dbReference type="eggNOG" id="KOG3928">
    <property type="taxonomic scope" value="Eukaryota"/>
</dbReference>
<reference evidence="8 9" key="1">
    <citation type="journal article" date="2009" name="Nat. Biotechnol.">
        <title>Genome sequence of the recombinant protein production host Pichia pastoris.</title>
        <authorList>
            <person name="De Schutter K."/>
            <person name="Lin Y.C."/>
            <person name="Tiels P."/>
            <person name="Van Hecke A."/>
            <person name="Glinka S."/>
            <person name="Weber-Lehmann J."/>
            <person name="Rouze P."/>
            <person name="Van de Peer Y."/>
            <person name="Callewaert N."/>
        </authorList>
    </citation>
    <scope>NUCLEOTIDE SEQUENCE [LARGE SCALE GENOMIC DNA]</scope>
    <source>
        <strain evidence="9">GS115 / ATCC 20864</strain>
    </source>
</reference>
<evidence type="ECO:0000256" key="7">
    <source>
        <dbReference type="ARBA" id="ARBA00035140"/>
    </source>
</evidence>
<dbReference type="InterPro" id="IPR017082">
    <property type="entry name" value="Ribosomal_mS29_fun"/>
</dbReference>
<protein>
    <recommendedName>
        <fullName evidence="7">Small ribosomal subunit protein mS29</fullName>
    </recommendedName>
</protein>
<dbReference type="OrthoDB" id="274828at2759"/>
<evidence type="ECO:0000256" key="1">
    <source>
        <dbReference type="ARBA" id="ARBA00004173"/>
    </source>
</evidence>
<evidence type="ECO:0000256" key="6">
    <source>
        <dbReference type="ARBA" id="ARBA00023274"/>
    </source>
</evidence>
<dbReference type="AlphaFoldDB" id="C4R003"/>
<dbReference type="EMBL" id="FN392320">
    <property type="protein sequence ID" value="CAY68827.1"/>
    <property type="molecule type" value="Genomic_DNA"/>
</dbReference>
<dbReference type="InterPro" id="IPR019368">
    <property type="entry name" value="Ribosomal_mS29"/>
</dbReference>
<dbReference type="GO" id="GO:0005763">
    <property type="term" value="C:mitochondrial small ribosomal subunit"/>
    <property type="evidence" value="ECO:0007669"/>
    <property type="project" value="InterPro"/>
</dbReference>
<evidence type="ECO:0000256" key="5">
    <source>
        <dbReference type="ARBA" id="ARBA00023128"/>
    </source>
</evidence>
<dbReference type="RefSeq" id="XP_002491107.1">
    <property type="nucleotide sequence ID" value="XM_002491062.1"/>
</dbReference>
<evidence type="ECO:0000256" key="4">
    <source>
        <dbReference type="ARBA" id="ARBA00022980"/>
    </source>
</evidence>
<comment type="similarity">
    <text evidence="2">Belongs to the mitochondrion-specific ribosomal protein mS29 family.</text>
</comment>
<dbReference type="SMR" id="C4R003"/>
<dbReference type="OMA" id="GLAHWMT"/>
<dbReference type="SUPFAM" id="SSF52540">
    <property type="entry name" value="P-loop containing nucleoside triphosphate hydrolases"/>
    <property type="match status" value="2"/>
</dbReference>
<dbReference type="FunCoup" id="C4R003">
    <property type="interactions" value="117"/>
</dbReference>
<dbReference type="GO" id="GO:0032543">
    <property type="term" value="P:mitochondrial translation"/>
    <property type="evidence" value="ECO:0007669"/>
    <property type="project" value="InterPro"/>
</dbReference>
<dbReference type="HOGENOM" id="CLU_039957_0_0_1"/>
<dbReference type="STRING" id="644223.C4R003"/>
<keyword evidence="9" id="KW-1185">Reference proteome</keyword>
<dbReference type="PANTHER" id="PTHR12810">
    <property type="entry name" value="MITOCHONDRIAL 28S RIBOSOMAL PROTEIN S29"/>
    <property type="match status" value="1"/>
</dbReference>
<proteinExistence type="inferred from homology"/>
<dbReference type="PIRSF" id="PIRSF036996">
    <property type="entry name" value="RSM23"/>
    <property type="match status" value="1"/>
</dbReference>
<gene>
    <name evidence="8" type="ordered locus">PAS_chr2-1_0217</name>
</gene>
<organism evidence="8 9">
    <name type="scientific">Komagataella phaffii (strain GS115 / ATCC 20864)</name>
    <name type="common">Yeast</name>
    <name type="synonym">Pichia pastoris</name>
    <dbReference type="NCBI Taxonomy" id="644223"/>
    <lineage>
        <taxon>Eukaryota</taxon>
        <taxon>Fungi</taxon>
        <taxon>Dikarya</taxon>
        <taxon>Ascomycota</taxon>
        <taxon>Saccharomycotina</taxon>
        <taxon>Pichiomycetes</taxon>
        <taxon>Pichiales</taxon>
        <taxon>Pichiaceae</taxon>
        <taxon>Komagataella</taxon>
    </lineage>
</organism>
<dbReference type="PANTHER" id="PTHR12810:SF0">
    <property type="entry name" value="SMALL RIBOSOMAL SUBUNIT PROTEIN MS29"/>
    <property type="match status" value="1"/>
</dbReference>
<evidence type="ECO:0000256" key="2">
    <source>
        <dbReference type="ARBA" id="ARBA00009863"/>
    </source>
</evidence>
<dbReference type="GO" id="GO:0003735">
    <property type="term" value="F:structural constituent of ribosome"/>
    <property type="evidence" value="ECO:0007669"/>
    <property type="project" value="TreeGrafter"/>
</dbReference>
<evidence type="ECO:0000313" key="9">
    <source>
        <dbReference type="Proteomes" id="UP000000314"/>
    </source>
</evidence>
<sequence length="519" mass="58821">MSTELSLVIVNRCIYFKPSPLGHPPATCLYPILRHPPSIFAYNYYVCHYLSLPSFTTSDQILLFPYIISCTTQYLPTNRSYRKVFLHSTMFRGIRALHTSAASLAEKKVSLSFRKEAKGFVKRSKGPGNHKNFINVSSTTLLKKSESHLPDLKPQNLTKNVVTNFPNDSVKALHHLGSFRKGQFNEAFSRPVSLVRDATIRLEKILQKALTTDSTNTRIAIIGESGVGKTTTLAQFQSMAKSHKAIVFAINNADNFVDGSSDFGPSALDTVEYRQPMVTRKLIKKFFKANKDELNIPLTEDIKFATVKSFGERKGKQQDLAFKAKENTLFDVLNHAVHYRGDLSHCLHFTFSQLSASNVPVFLTVDNFTAFTQNPITAYRDTKNNRIYFDRFEIPSLILRYIRGDDKFNKGGVLISSSGKHKSNDTLSVALGDKSYEPYAKFGDFDRKLAATLQNLEKFEVPSLNKEEVGSLLQYYLDQGIIHNEKTDEINFESFRDNKFFYSSGNPRELLKSCTLNYY</sequence>
<dbReference type="KEGG" id="ppa:PAS_chr2-1_0217"/>
<keyword evidence="3" id="KW-0809">Transit peptide</keyword>
<comment type="subcellular location">
    <subcellularLocation>
        <location evidence="1">Mitochondrion</location>
    </subcellularLocation>
</comment>
<evidence type="ECO:0000256" key="3">
    <source>
        <dbReference type="ARBA" id="ARBA00022946"/>
    </source>
</evidence>
<dbReference type="InterPro" id="IPR027417">
    <property type="entry name" value="P-loop_NTPase"/>
</dbReference>
<name>C4R003_KOMPG</name>
<keyword evidence="4 8" id="KW-0689">Ribosomal protein</keyword>
<keyword evidence="5" id="KW-0496">Mitochondrion</keyword>
<dbReference type="Gene3D" id="3.40.50.300">
    <property type="entry name" value="P-loop containing nucleotide triphosphate hydrolases"/>
    <property type="match status" value="1"/>
</dbReference>
<evidence type="ECO:0000313" key="8">
    <source>
        <dbReference type="EMBL" id="CAY68827.1"/>
    </source>
</evidence>
<accession>C4R003</accession>
<dbReference type="GeneID" id="8198599"/>
<keyword evidence="6" id="KW-0687">Ribonucleoprotein</keyword>